<keyword evidence="2" id="KW-1185">Reference proteome</keyword>
<dbReference type="Proteomes" id="UP000283469">
    <property type="component" value="Unassembled WGS sequence"/>
</dbReference>
<accession>A0A418YQ77</accession>
<dbReference type="RefSeq" id="WP_147418773.1">
    <property type="nucleotide sequence ID" value="NZ_QVRA01000014.1"/>
</dbReference>
<gene>
    <name evidence="1" type="ORF">D0Z70_15265</name>
</gene>
<name>A0A418YQ77_9SPHN</name>
<dbReference type="EMBL" id="QVRA01000014">
    <property type="protein sequence ID" value="RJG53610.1"/>
    <property type="molecule type" value="Genomic_DNA"/>
</dbReference>
<sequence length="251" mass="27910">MKVRINLSLVDYIRTGNANTEGLLAGDHPLMPLVTDYYNFFATKLWSDGQPIAEVPMFLSTNAFMMWTSGVRVAMSGHETAIYPLFRTALESACYALLISLKPELEAVWSDRDKGDAERKASRRAFGGTVADVVKHLEIMQAGLGTFISSLYEASIDYGAHPNTRAIRNHVQVTPPTDEQKRFDQGSIYPGDSFQVFRALTSALEYGRGIALVLAHCLPVMTAAVVEPLRQLQLEFVRVLEMETPDERGHI</sequence>
<evidence type="ECO:0000313" key="2">
    <source>
        <dbReference type="Proteomes" id="UP000283469"/>
    </source>
</evidence>
<organism evidence="1 2">
    <name type="scientific">Sphingobium terrigena</name>
    <dbReference type="NCBI Taxonomy" id="2304063"/>
    <lineage>
        <taxon>Bacteria</taxon>
        <taxon>Pseudomonadati</taxon>
        <taxon>Pseudomonadota</taxon>
        <taxon>Alphaproteobacteria</taxon>
        <taxon>Sphingomonadales</taxon>
        <taxon>Sphingomonadaceae</taxon>
        <taxon>Sphingobium</taxon>
    </lineage>
</organism>
<dbReference type="AlphaFoldDB" id="A0A418YQ77"/>
<protein>
    <submittedName>
        <fullName evidence="1">Uncharacterized protein</fullName>
    </submittedName>
</protein>
<comment type="caution">
    <text evidence="1">The sequence shown here is derived from an EMBL/GenBank/DDBJ whole genome shotgun (WGS) entry which is preliminary data.</text>
</comment>
<dbReference type="OrthoDB" id="7593277at2"/>
<evidence type="ECO:0000313" key="1">
    <source>
        <dbReference type="EMBL" id="RJG53610.1"/>
    </source>
</evidence>
<reference evidence="1 2" key="1">
    <citation type="submission" date="2018-08" db="EMBL/GenBank/DDBJ databases">
        <title>Sphingobium sp. EO9.</title>
        <authorList>
            <person name="Park Y."/>
            <person name="Kim K.H."/>
            <person name="Jeon C.O."/>
        </authorList>
    </citation>
    <scope>NUCLEOTIDE SEQUENCE [LARGE SCALE GENOMIC DNA]</scope>
    <source>
        <strain evidence="1 2">EO9</strain>
    </source>
</reference>
<proteinExistence type="predicted"/>